<sequence>MTINKAQAALLGTILTCENPGVPRPGIQPGSPWWETSSQLLSHRGTYSSVVYVPEGVTGIVIGPYILNSSNLDGGRFFFNAVREGDSILYASDDENECHLWVMAMYRATGQSHKPTPPITPAGKNSTISKIQGAGRLSCADGLGERKGGESAWSVSAKGLSYNYGWLGEGGEQWSSSLHGSRSTTEQEWWVGAADALLDRSTLLLCYVTGRNVCPQLAASLQHIPVLSHHVRQAAHVLLARSIAHADRARKHGMEEFISADPCKFDHAMLFKMLQTLTLDYRLSDPYCSLVWALGRGQCRGCWWGKGDMPVVLDLAQSIDSSFTAVKIQWLIPLRATNRFC</sequence>
<comment type="caution">
    <text evidence="1">The sequence shown here is derived from an EMBL/GenBank/DDBJ whole genome shotgun (WGS) entry which is preliminary data.</text>
</comment>
<evidence type="ECO:0000313" key="2">
    <source>
        <dbReference type="Proteomes" id="UP001159363"/>
    </source>
</evidence>
<gene>
    <name evidence="1" type="ORF">PR048_011736</name>
</gene>
<dbReference type="InterPro" id="IPR033227">
    <property type="entry name" value="CAPS"/>
</dbReference>
<keyword evidence="2" id="KW-1185">Reference proteome</keyword>
<dbReference type="EMBL" id="JARBHB010000004">
    <property type="protein sequence ID" value="KAJ8885538.1"/>
    <property type="molecule type" value="Genomic_DNA"/>
</dbReference>
<evidence type="ECO:0008006" key="3">
    <source>
        <dbReference type="Google" id="ProtNLM"/>
    </source>
</evidence>
<accession>A0ABQ9HMG1</accession>
<dbReference type="PANTHER" id="PTHR12166:SF8">
    <property type="entry name" value="CALCIUM-DEPENDENT SECRETION ACTIVATOR"/>
    <property type="match status" value="1"/>
</dbReference>
<dbReference type="Proteomes" id="UP001159363">
    <property type="component" value="Chromosome X"/>
</dbReference>
<protein>
    <recommendedName>
        <fullName evidence="3">PH domain-containing protein</fullName>
    </recommendedName>
</protein>
<organism evidence="1 2">
    <name type="scientific">Dryococelus australis</name>
    <dbReference type="NCBI Taxonomy" id="614101"/>
    <lineage>
        <taxon>Eukaryota</taxon>
        <taxon>Metazoa</taxon>
        <taxon>Ecdysozoa</taxon>
        <taxon>Arthropoda</taxon>
        <taxon>Hexapoda</taxon>
        <taxon>Insecta</taxon>
        <taxon>Pterygota</taxon>
        <taxon>Neoptera</taxon>
        <taxon>Polyneoptera</taxon>
        <taxon>Phasmatodea</taxon>
        <taxon>Verophasmatodea</taxon>
        <taxon>Anareolatae</taxon>
        <taxon>Phasmatidae</taxon>
        <taxon>Eurycanthinae</taxon>
        <taxon>Dryococelus</taxon>
    </lineage>
</organism>
<name>A0ABQ9HMG1_9NEOP</name>
<dbReference type="PANTHER" id="PTHR12166">
    <property type="entry name" value="CALCIUM-DEPENDENT SECRETION ACTIVATOR"/>
    <property type="match status" value="1"/>
</dbReference>
<evidence type="ECO:0000313" key="1">
    <source>
        <dbReference type="EMBL" id="KAJ8885538.1"/>
    </source>
</evidence>
<dbReference type="InterPro" id="IPR011993">
    <property type="entry name" value="PH-like_dom_sf"/>
</dbReference>
<proteinExistence type="predicted"/>
<reference evidence="1 2" key="1">
    <citation type="submission" date="2023-02" db="EMBL/GenBank/DDBJ databases">
        <title>LHISI_Scaffold_Assembly.</title>
        <authorList>
            <person name="Stuart O.P."/>
            <person name="Cleave R."/>
            <person name="Magrath M.J.L."/>
            <person name="Mikheyev A.S."/>
        </authorList>
    </citation>
    <scope>NUCLEOTIDE SEQUENCE [LARGE SCALE GENOMIC DNA]</scope>
    <source>
        <strain evidence="1">Daus_M_001</strain>
        <tissue evidence="1">Leg muscle</tissue>
    </source>
</reference>
<dbReference type="Gene3D" id="2.30.29.30">
    <property type="entry name" value="Pleckstrin-homology domain (PH domain)/Phosphotyrosine-binding domain (PTB)"/>
    <property type="match status" value="1"/>
</dbReference>